<dbReference type="EMBL" id="FNCJ01000007">
    <property type="protein sequence ID" value="SDH11220.1"/>
    <property type="molecule type" value="Genomic_DNA"/>
</dbReference>
<organism evidence="1 2">
    <name type="scientific">Paraburkholderia phenazinium</name>
    <dbReference type="NCBI Taxonomy" id="60549"/>
    <lineage>
        <taxon>Bacteria</taxon>
        <taxon>Pseudomonadati</taxon>
        <taxon>Pseudomonadota</taxon>
        <taxon>Betaproteobacteria</taxon>
        <taxon>Burkholderiales</taxon>
        <taxon>Burkholderiaceae</taxon>
        <taxon>Paraburkholderia</taxon>
    </lineage>
</organism>
<accession>A0A1G7ZSW5</accession>
<dbReference type="Proteomes" id="UP000199706">
    <property type="component" value="Unassembled WGS sequence"/>
</dbReference>
<sequence>MNEISAYRVAQAVSAMKAIDEAWNANPNGAMRSSLITDLAIARIDFESTLLLLKLTVEEV</sequence>
<protein>
    <submittedName>
        <fullName evidence="1">Uncharacterized protein</fullName>
    </submittedName>
</protein>
<gene>
    <name evidence="1" type="ORF">SAMN05216466_107142</name>
</gene>
<evidence type="ECO:0000313" key="1">
    <source>
        <dbReference type="EMBL" id="SDH11220.1"/>
    </source>
</evidence>
<dbReference type="RefSeq" id="WP_090685788.1">
    <property type="nucleotide sequence ID" value="NZ_FNCJ01000007.1"/>
</dbReference>
<proteinExistence type="predicted"/>
<reference evidence="1 2" key="1">
    <citation type="submission" date="2016-10" db="EMBL/GenBank/DDBJ databases">
        <authorList>
            <person name="de Groot N.N."/>
        </authorList>
    </citation>
    <scope>NUCLEOTIDE SEQUENCE [LARGE SCALE GENOMIC DNA]</scope>
    <source>
        <strain evidence="1 2">LMG 2247</strain>
    </source>
</reference>
<name>A0A1G7ZSW5_9BURK</name>
<evidence type="ECO:0000313" key="2">
    <source>
        <dbReference type="Proteomes" id="UP000199706"/>
    </source>
</evidence>
<dbReference type="AlphaFoldDB" id="A0A1G7ZSW5"/>